<dbReference type="AlphaFoldDB" id="A0A242MBW1"/>
<protein>
    <submittedName>
        <fullName evidence="1">Uncharacterized protein</fullName>
    </submittedName>
</protein>
<evidence type="ECO:0000313" key="2">
    <source>
        <dbReference type="Proteomes" id="UP000194546"/>
    </source>
</evidence>
<gene>
    <name evidence="1" type="ORF">PAMC26510_29360</name>
</gene>
<accession>A0A242MBW1</accession>
<sequence length="37" mass="3792">MGGRNAGMPLGRVLSKIESMAAEGRAAVLGANQFMEA</sequence>
<comment type="caution">
    <text evidence="1">The sequence shown here is derived from an EMBL/GenBank/DDBJ whole genome shotgun (WGS) entry which is preliminary data.</text>
</comment>
<organism evidence="1 2">
    <name type="scientific">Caballeronia sordidicola</name>
    <name type="common">Burkholderia sordidicola</name>
    <dbReference type="NCBI Taxonomy" id="196367"/>
    <lineage>
        <taxon>Bacteria</taxon>
        <taxon>Pseudomonadati</taxon>
        <taxon>Pseudomonadota</taxon>
        <taxon>Betaproteobacteria</taxon>
        <taxon>Burkholderiales</taxon>
        <taxon>Burkholderiaceae</taxon>
        <taxon>Caballeronia</taxon>
    </lineage>
</organism>
<dbReference type="Proteomes" id="UP000194546">
    <property type="component" value="Unassembled WGS sequence"/>
</dbReference>
<proteinExistence type="predicted"/>
<evidence type="ECO:0000313" key="1">
    <source>
        <dbReference type="EMBL" id="OTP68223.1"/>
    </source>
</evidence>
<reference evidence="1 2" key="1">
    <citation type="submission" date="2017-03" db="EMBL/GenBank/DDBJ databases">
        <title>Genome analysis of strain PAMC 26510.</title>
        <authorList>
            <person name="Oh H.-M."/>
            <person name="Yang J.-A."/>
        </authorList>
    </citation>
    <scope>NUCLEOTIDE SEQUENCE [LARGE SCALE GENOMIC DNA]</scope>
    <source>
        <strain evidence="1 2">PAMC 26510</strain>
    </source>
</reference>
<dbReference type="EMBL" id="NBTY01000174">
    <property type="protein sequence ID" value="OTP68223.1"/>
    <property type="molecule type" value="Genomic_DNA"/>
</dbReference>
<name>A0A242MBW1_CABSO</name>